<feature type="domain" description="Cytochrome c" evidence="5">
    <location>
        <begin position="41"/>
        <end position="131"/>
    </location>
</feature>
<proteinExistence type="predicted"/>
<accession>A0A504IZS7</accession>
<sequence>MQKIAIIFTALAFLTISCQSEKKEKEDKGGIKIGTKKEEVSAFDTGKTIFNGKGKCYTCHKIQQKSIGPGVVEIVKIYQEQNADLVAFLKQEAEPIVDPENYAVMKTNFAVIKNFSDEELKAIETYMIAAGEGKTE</sequence>
<dbReference type="SUPFAM" id="SSF46626">
    <property type="entry name" value="Cytochrome c"/>
    <property type="match status" value="1"/>
</dbReference>
<keyword evidence="7" id="KW-1185">Reference proteome</keyword>
<dbReference type="Proteomes" id="UP000315540">
    <property type="component" value="Unassembled WGS sequence"/>
</dbReference>
<dbReference type="GO" id="GO:0020037">
    <property type="term" value="F:heme binding"/>
    <property type="evidence" value="ECO:0007669"/>
    <property type="project" value="InterPro"/>
</dbReference>
<name>A0A504IZS7_9FLAO</name>
<dbReference type="OrthoDB" id="9814063at2"/>
<organism evidence="6 7">
    <name type="scientific">Aquimarina algicola</name>
    <dbReference type="NCBI Taxonomy" id="2589995"/>
    <lineage>
        <taxon>Bacteria</taxon>
        <taxon>Pseudomonadati</taxon>
        <taxon>Bacteroidota</taxon>
        <taxon>Flavobacteriia</taxon>
        <taxon>Flavobacteriales</taxon>
        <taxon>Flavobacteriaceae</taxon>
        <taxon>Aquimarina</taxon>
    </lineage>
</organism>
<protein>
    <submittedName>
        <fullName evidence="6">C-type cytochrome</fullName>
    </submittedName>
</protein>
<evidence type="ECO:0000313" key="6">
    <source>
        <dbReference type="EMBL" id="TPN84046.1"/>
    </source>
</evidence>
<dbReference type="PROSITE" id="PS51007">
    <property type="entry name" value="CYTC"/>
    <property type="match status" value="1"/>
</dbReference>
<dbReference type="InterPro" id="IPR036909">
    <property type="entry name" value="Cyt_c-like_dom_sf"/>
</dbReference>
<dbReference type="GO" id="GO:0046872">
    <property type="term" value="F:metal ion binding"/>
    <property type="evidence" value="ECO:0007669"/>
    <property type="project" value="UniProtKB-KW"/>
</dbReference>
<evidence type="ECO:0000256" key="1">
    <source>
        <dbReference type="ARBA" id="ARBA00022617"/>
    </source>
</evidence>
<evidence type="ECO:0000259" key="5">
    <source>
        <dbReference type="PROSITE" id="PS51007"/>
    </source>
</evidence>
<reference evidence="6 7" key="1">
    <citation type="submission" date="2019-06" db="EMBL/GenBank/DDBJ databases">
        <authorList>
            <person name="Meng X."/>
        </authorList>
    </citation>
    <scope>NUCLEOTIDE SEQUENCE [LARGE SCALE GENOMIC DNA]</scope>
    <source>
        <strain evidence="6 7">M625</strain>
    </source>
</reference>
<evidence type="ECO:0000256" key="2">
    <source>
        <dbReference type="ARBA" id="ARBA00022723"/>
    </source>
</evidence>
<dbReference type="Pfam" id="PF00034">
    <property type="entry name" value="Cytochrom_C"/>
    <property type="match status" value="1"/>
</dbReference>
<dbReference type="EMBL" id="VFWZ01000006">
    <property type="protein sequence ID" value="TPN84046.1"/>
    <property type="molecule type" value="Genomic_DNA"/>
</dbReference>
<dbReference type="GO" id="GO:0009055">
    <property type="term" value="F:electron transfer activity"/>
    <property type="evidence" value="ECO:0007669"/>
    <property type="project" value="InterPro"/>
</dbReference>
<evidence type="ECO:0000256" key="3">
    <source>
        <dbReference type="ARBA" id="ARBA00023004"/>
    </source>
</evidence>
<evidence type="ECO:0000313" key="7">
    <source>
        <dbReference type="Proteomes" id="UP000315540"/>
    </source>
</evidence>
<dbReference type="AlphaFoldDB" id="A0A504IZS7"/>
<dbReference type="PROSITE" id="PS51257">
    <property type="entry name" value="PROKAR_LIPOPROTEIN"/>
    <property type="match status" value="1"/>
</dbReference>
<keyword evidence="3 4" id="KW-0408">Iron</keyword>
<dbReference type="RefSeq" id="WP_140595354.1">
    <property type="nucleotide sequence ID" value="NZ_VFWZ01000006.1"/>
</dbReference>
<keyword evidence="2 4" id="KW-0479">Metal-binding</keyword>
<gene>
    <name evidence="6" type="ORF">FHK87_18975</name>
</gene>
<dbReference type="Gene3D" id="1.10.760.10">
    <property type="entry name" value="Cytochrome c-like domain"/>
    <property type="match status" value="1"/>
</dbReference>
<comment type="caution">
    <text evidence="6">The sequence shown here is derived from an EMBL/GenBank/DDBJ whole genome shotgun (WGS) entry which is preliminary data.</text>
</comment>
<evidence type="ECO:0000256" key="4">
    <source>
        <dbReference type="PROSITE-ProRule" id="PRU00433"/>
    </source>
</evidence>
<keyword evidence="1 4" id="KW-0349">Heme</keyword>
<dbReference type="InterPro" id="IPR009056">
    <property type="entry name" value="Cyt_c-like_dom"/>
</dbReference>